<comment type="caution">
    <text evidence="10">The sequence shown here is derived from an EMBL/GenBank/DDBJ whole genome shotgun (WGS) entry which is preliminary data.</text>
</comment>
<protein>
    <recommendedName>
        <fullName evidence="6">5'-3' exonuclease</fullName>
    </recommendedName>
</protein>
<reference evidence="10 11" key="1">
    <citation type="submission" date="2020-01" db="EMBL/GenBank/DDBJ databases">
        <authorList>
            <person name="Deng T."/>
        </authorList>
    </citation>
    <scope>NUCLEOTIDE SEQUENCE [LARGE SCALE GENOMIC DNA]</scope>
    <source>
        <strain evidence="10 11">5221</strain>
    </source>
</reference>
<dbReference type="SMART" id="SM00475">
    <property type="entry name" value="53EXOc"/>
    <property type="match status" value="1"/>
</dbReference>
<dbReference type="InterPro" id="IPR036397">
    <property type="entry name" value="RNaseH_sf"/>
</dbReference>
<dbReference type="Pfam" id="PF02739">
    <property type="entry name" value="5_3_exonuc_N"/>
    <property type="match status" value="1"/>
</dbReference>
<name>A0A6N9H5H6_9MICO</name>
<evidence type="ECO:0000313" key="11">
    <source>
        <dbReference type="Proteomes" id="UP000469215"/>
    </source>
</evidence>
<dbReference type="Gene3D" id="3.30.420.10">
    <property type="entry name" value="Ribonuclease H-like superfamily/Ribonuclease H"/>
    <property type="match status" value="1"/>
</dbReference>
<dbReference type="NCBIfam" id="NF005927">
    <property type="entry name" value="PRK07942.1"/>
    <property type="match status" value="1"/>
</dbReference>
<evidence type="ECO:0000256" key="1">
    <source>
        <dbReference type="ARBA" id="ARBA00022722"/>
    </source>
</evidence>
<dbReference type="InterPro" id="IPR020045">
    <property type="entry name" value="DNA_polI_H3TH"/>
</dbReference>
<evidence type="ECO:0000256" key="2">
    <source>
        <dbReference type="ARBA" id="ARBA00022801"/>
    </source>
</evidence>
<dbReference type="InterPro" id="IPR002421">
    <property type="entry name" value="5-3_exonuclease"/>
</dbReference>
<feature type="region of interest" description="Disordered" evidence="7">
    <location>
        <begin position="440"/>
        <end position="484"/>
    </location>
</feature>
<dbReference type="SMART" id="SM00479">
    <property type="entry name" value="EXOIII"/>
    <property type="match status" value="1"/>
</dbReference>
<keyword evidence="1" id="KW-0540">Nuclease</keyword>
<dbReference type="SMART" id="SM00279">
    <property type="entry name" value="HhH2"/>
    <property type="match status" value="1"/>
</dbReference>
<feature type="compositionally biased region" description="Low complexity" evidence="7">
    <location>
        <begin position="443"/>
        <end position="464"/>
    </location>
</feature>
<evidence type="ECO:0000259" key="8">
    <source>
        <dbReference type="SMART" id="SM00475"/>
    </source>
</evidence>
<feature type="compositionally biased region" description="Low complexity" evidence="7">
    <location>
        <begin position="335"/>
        <end position="351"/>
    </location>
</feature>
<dbReference type="AlphaFoldDB" id="A0A6N9H5H6"/>
<dbReference type="InterPro" id="IPR020046">
    <property type="entry name" value="5-3_exonucl_a-hlix_arch_N"/>
</dbReference>
<sequence length="712" mass="71195">MREALLVLDTPALYYRAFYALPTSLRDAAGTPVNAVRGLLDTVAALCAELPRPRVIAAFDADWRPAFRTALVPEYKAQRVRDEAAGTETPEELAPQLPIIRRALTAAGIPIAEVPGTEADDVIASLAAQVPGPVTIVSPDRDLLALLDGERVVLRRPRPKGEWEVTAAADLPALYGVAGPELYRELAALRGDPSDGLAGAPGIGEKTAARLLAAHGSLDGVFAAARAGSADGGLTPKRRAALLESEEAVRANAAVMACLEDLPVGDWLAAADHVPERLDRAALAELGRAHSVVAAADRLSAALGGWSAAGREHGARGGAAAGAGASSDVEGPGSGAAPSPAAGLPAAPEDGVAGGAPGGPGHATADGSPGSAAAAGTVGRGKTDTAAADGTTDSAAAGSAGTGTVGVPAAGTTDGAAAGSAGTETGGVSAASTAEVDAASPVGAGTAGEPAPGTAEAGAADIGTAGTGRGGAAANEAEDGTEPGWPAGPVWGFDLETTGVDPRTARIVTAALVEFDRGARREAYTWLADPGVEIPAAAAAVHGISTERARTEGMDRRAVVEQLCAAIADITAAGGVLAGHNIAYDLTVLQAECERLGISPAVREVHPPIVDTLVLDRRAEKYRRGPRILQALAERWGVELVDAHSADADAAAAAAIALAIGAASAEIGGLSPAAVHAAQIAWKAEQAADLEAYLRAKRDPQARVSRAWPFEE</sequence>
<dbReference type="InterPro" id="IPR008918">
    <property type="entry name" value="HhH2"/>
</dbReference>
<evidence type="ECO:0000259" key="9">
    <source>
        <dbReference type="SMART" id="SM00479"/>
    </source>
</evidence>
<dbReference type="InterPro" id="IPR038969">
    <property type="entry name" value="FEN"/>
</dbReference>
<keyword evidence="11" id="KW-1185">Reference proteome</keyword>
<comment type="function">
    <text evidence="5">5'-3' exonuclease acting preferentially on double-stranded DNA.</text>
</comment>
<dbReference type="GO" id="GO:0033567">
    <property type="term" value="P:DNA replication, Okazaki fragment processing"/>
    <property type="evidence" value="ECO:0007669"/>
    <property type="project" value="InterPro"/>
</dbReference>
<evidence type="ECO:0000256" key="3">
    <source>
        <dbReference type="ARBA" id="ARBA00022839"/>
    </source>
</evidence>
<dbReference type="Pfam" id="PF01367">
    <property type="entry name" value="5_3_exonuc"/>
    <property type="match status" value="1"/>
</dbReference>
<dbReference type="PANTHER" id="PTHR42646">
    <property type="entry name" value="FLAP ENDONUCLEASE XNI"/>
    <property type="match status" value="1"/>
</dbReference>
<dbReference type="CDD" id="cd06127">
    <property type="entry name" value="DEDDh"/>
    <property type="match status" value="1"/>
</dbReference>
<organism evidence="10 11">
    <name type="scientific">Brevibacterium rongguiense</name>
    <dbReference type="NCBI Taxonomy" id="2695267"/>
    <lineage>
        <taxon>Bacteria</taxon>
        <taxon>Bacillati</taxon>
        <taxon>Actinomycetota</taxon>
        <taxon>Actinomycetes</taxon>
        <taxon>Micrococcales</taxon>
        <taxon>Brevibacteriaceae</taxon>
        <taxon>Brevibacterium</taxon>
    </lineage>
</organism>
<feature type="compositionally biased region" description="Low complexity" evidence="7">
    <location>
        <begin position="384"/>
        <end position="399"/>
    </location>
</feature>
<keyword evidence="3" id="KW-0269">Exonuclease</keyword>
<feature type="domain" description="Exonuclease" evidence="9">
    <location>
        <begin position="489"/>
        <end position="666"/>
    </location>
</feature>
<dbReference type="GO" id="GO:0017108">
    <property type="term" value="F:5'-flap endonuclease activity"/>
    <property type="evidence" value="ECO:0007669"/>
    <property type="project" value="InterPro"/>
</dbReference>
<dbReference type="InterPro" id="IPR029060">
    <property type="entry name" value="PIN-like_dom_sf"/>
</dbReference>
<dbReference type="Pfam" id="PF00929">
    <property type="entry name" value="RNase_T"/>
    <property type="match status" value="1"/>
</dbReference>
<dbReference type="SUPFAM" id="SSF53098">
    <property type="entry name" value="Ribonuclease H-like"/>
    <property type="match status" value="1"/>
</dbReference>
<dbReference type="PANTHER" id="PTHR42646:SF2">
    <property type="entry name" value="5'-3' EXONUCLEASE FAMILY PROTEIN"/>
    <property type="match status" value="1"/>
</dbReference>
<dbReference type="InterPro" id="IPR013520">
    <property type="entry name" value="Ribonucl_H"/>
</dbReference>
<dbReference type="Gene3D" id="1.10.150.20">
    <property type="entry name" value="5' to 3' exonuclease, C-terminal subdomain"/>
    <property type="match status" value="1"/>
</dbReference>
<dbReference type="CDD" id="cd09859">
    <property type="entry name" value="PIN_53EXO"/>
    <property type="match status" value="1"/>
</dbReference>
<evidence type="ECO:0000256" key="7">
    <source>
        <dbReference type="SAM" id="MobiDB-lite"/>
    </source>
</evidence>
<dbReference type="SUPFAM" id="SSF47807">
    <property type="entry name" value="5' to 3' exonuclease, C-terminal subdomain"/>
    <property type="match status" value="1"/>
</dbReference>
<dbReference type="SUPFAM" id="SSF88723">
    <property type="entry name" value="PIN domain-like"/>
    <property type="match status" value="1"/>
</dbReference>
<proteinExistence type="predicted"/>
<evidence type="ECO:0000256" key="5">
    <source>
        <dbReference type="ARBA" id="ARBA00049957"/>
    </source>
</evidence>
<feature type="region of interest" description="Disordered" evidence="7">
    <location>
        <begin position="309"/>
        <end position="403"/>
    </location>
</feature>
<feature type="compositionally biased region" description="Low complexity" evidence="7">
    <location>
        <begin position="362"/>
        <end position="377"/>
    </location>
</feature>
<dbReference type="Gene3D" id="3.40.50.1010">
    <property type="entry name" value="5'-nuclease"/>
    <property type="match status" value="1"/>
</dbReference>
<feature type="compositionally biased region" description="Gly residues" evidence="7">
    <location>
        <begin position="352"/>
        <end position="361"/>
    </location>
</feature>
<dbReference type="Proteomes" id="UP000469215">
    <property type="component" value="Unassembled WGS sequence"/>
</dbReference>
<dbReference type="CDD" id="cd09898">
    <property type="entry name" value="H3TH_53EXO"/>
    <property type="match status" value="1"/>
</dbReference>
<evidence type="ECO:0000313" key="10">
    <source>
        <dbReference type="EMBL" id="MYM18922.1"/>
    </source>
</evidence>
<dbReference type="InterPro" id="IPR036279">
    <property type="entry name" value="5-3_exonuclease_C_sf"/>
</dbReference>
<dbReference type="EMBL" id="WWEQ01000007">
    <property type="protein sequence ID" value="MYM18922.1"/>
    <property type="molecule type" value="Genomic_DNA"/>
</dbReference>
<keyword evidence="4" id="KW-0238">DNA-binding</keyword>
<dbReference type="InterPro" id="IPR012337">
    <property type="entry name" value="RNaseH-like_sf"/>
</dbReference>
<dbReference type="GO" id="GO:0003677">
    <property type="term" value="F:DNA binding"/>
    <property type="evidence" value="ECO:0007669"/>
    <property type="project" value="UniProtKB-KW"/>
</dbReference>
<accession>A0A6N9H5H6</accession>
<evidence type="ECO:0000256" key="4">
    <source>
        <dbReference type="ARBA" id="ARBA00023125"/>
    </source>
</evidence>
<evidence type="ECO:0000256" key="6">
    <source>
        <dbReference type="ARBA" id="ARBA00050026"/>
    </source>
</evidence>
<keyword evidence="2" id="KW-0378">Hydrolase</keyword>
<dbReference type="RefSeq" id="WP_160952362.1">
    <property type="nucleotide sequence ID" value="NZ_WWEQ01000007.1"/>
</dbReference>
<dbReference type="GO" id="GO:0008409">
    <property type="term" value="F:5'-3' exonuclease activity"/>
    <property type="evidence" value="ECO:0007669"/>
    <property type="project" value="InterPro"/>
</dbReference>
<feature type="domain" description="5'-3' exonuclease" evidence="8">
    <location>
        <begin position="1"/>
        <end position="273"/>
    </location>
</feature>
<gene>
    <name evidence="10" type="ORF">GSY69_02730</name>
</gene>